<evidence type="ECO:0000313" key="2">
    <source>
        <dbReference type="EMBL" id="GLY72393.1"/>
    </source>
</evidence>
<keyword evidence="1" id="KW-1133">Transmembrane helix</keyword>
<protein>
    <submittedName>
        <fullName evidence="2">Uncharacterized protein</fullName>
    </submittedName>
</protein>
<dbReference type="AlphaFoldDB" id="A0A9W6RAS5"/>
<dbReference type="EMBL" id="BSTJ01000001">
    <property type="protein sequence ID" value="GLY72393.1"/>
    <property type="molecule type" value="Genomic_DNA"/>
</dbReference>
<keyword evidence="1" id="KW-0472">Membrane</keyword>
<organism evidence="2 3">
    <name type="scientific">Actinoallomurus iriomotensis</name>
    <dbReference type="NCBI Taxonomy" id="478107"/>
    <lineage>
        <taxon>Bacteria</taxon>
        <taxon>Bacillati</taxon>
        <taxon>Actinomycetota</taxon>
        <taxon>Actinomycetes</taxon>
        <taxon>Streptosporangiales</taxon>
        <taxon>Thermomonosporaceae</taxon>
        <taxon>Actinoallomurus</taxon>
    </lineage>
</organism>
<reference evidence="2" key="1">
    <citation type="submission" date="2023-03" db="EMBL/GenBank/DDBJ databases">
        <title>Actinoallomurus iriomotensis NBRC 103681.</title>
        <authorList>
            <person name="Ichikawa N."/>
            <person name="Sato H."/>
            <person name="Tonouchi N."/>
        </authorList>
    </citation>
    <scope>NUCLEOTIDE SEQUENCE</scope>
    <source>
        <strain evidence="2">NBRC 103681</strain>
    </source>
</reference>
<accession>A0A9W6RAS5</accession>
<name>A0A9W6RAS5_9ACTN</name>
<proteinExistence type="predicted"/>
<feature type="transmembrane region" description="Helical" evidence="1">
    <location>
        <begin position="15"/>
        <end position="40"/>
    </location>
</feature>
<keyword evidence="1" id="KW-0812">Transmembrane</keyword>
<comment type="caution">
    <text evidence="2">The sequence shown here is derived from an EMBL/GenBank/DDBJ whole genome shotgun (WGS) entry which is preliminary data.</text>
</comment>
<evidence type="ECO:0000256" key="1">
    <source>
        <dbReference type="SAM" id="Phobius"/>
    </source>
</evidence>
<evidence type="ECO:0000313" key="3">
    <source>
        <dbReference type="Proteomes" id="UP001165135"/>
    </source>
</evidence>
<sequence length="116" mass="12850">MRHWDRRGGPVRSAVYALLVVAVLYGRFLVASPIAVFAAAQNSVGIVPWMRVQSADVRFNASLWLLAGVVAHRPHPVSWSSGYHSGPYEARRWLASAAERAHLMTLTTRGVTARVW</sequence>
<dbReference type="Proteomes" id="UP001165135">
    <property type="component" value="Unassembled WGS sequence"/>
</dbReference>
<gene>
    <name evidence="2" type="ORF">Airi01_006600</name>
</gene>